<dbReference type="CTD" id="100331226"/>
<dbReference type="InterPro" id="IPR008145">
    <property type="entry name" value="GK/Ca_channel_bsu"/>
</dbReference>
<dbReference type="Gene3D" id="1.10.287.650">
    <property type="entry name" value="L27 domain"/>
    <property type="match status" value="1"/>
</dbReference>
<evidence type="ECO:0000256" key="1">
    <source>
        <dbReference type="ARBA" id="ARBA00007014"/>
    </source>
</evidence>
<protein>
    <submittedName>
        <fullName evidence="4">MAGUK p55 subfamily member 4</fullName>
    </submittedName>
</protein>
<dbReference type="InterPro" id="IPR020590">
    <property type="entry name" value="Guanylate_kinase_CS"/>
</dbReference>
<keyword evidence="2" id="KW-0728">SH3 domain</keyword>
<dbReference type="RefSeq" id="XP_047015013.1">
    <property type="nucleotide sequence ID" value="XM_047159057.2"/>
</dbReference>
<gene>
    <name evidence="4" type="primary">mpp4b</name>
</gene>
<dbReference type="InterPro" id="IPR036034">
    <property type="entry name" value="PDZ_sf"/>
</dbReference>
<name>A0A979F499_ICTPU</name>
<reference evidence="3" key="1">
    <citation type="journal article" date="2016" name="Nat. Commun.">
        <title>The channel catfish genome sequence provides insights into the evolution of scale formation in teleosts.</title>
        <authorList>
            <person name="Liu Z."/>
            <person name="Liu S."/>
            <person name="Yao J."/>
            <person name="Bao L."/>
            <person name="Zhang J."/>
            <person name="Li Y."/>
            <person name="Jiang C."/>
            <person name="Sun L."/>
            <person name="Wang R."/>
            <person name="Zhang Y."/>
            <person name="Zhou T."/>
            <person name="Zeng Q."/>
            <person name="Fu Q."/>
            <person name="Gao S."/>
            <person name="Li N."/>
            <person name="Koren S."/>
            <person name="Jiang Y."/>
            <person name="Zimin A."/>
            <person name="Xu P."/>
            <person name="Phillippy A.M."/>
            <person name="Geng X."/>
            <person name="Song L."/>
            <person name="Sun F."/>
            <person name="Li C."/>
            <person name="Wang X."/>
            <person name="Chen A."/>
            <person name="Jin Y."/>
            <person name="Yuan Z."/>
            <person name="Yang Y."/>
            <person name="Tan S."/>
            <person name="Peatman E."/>
            <person name="Lu J."/>
            <person name="Qin Z."/>
            <person name="Dunham R."/>
            <person name="Li Z."/>
            <person name="Sonstegard T."/>
            <person name="Feng J."/>
            <person name="Danzmann R.G."/>
            <person name="Schroeder S."/>
            <person name="Scheffler B."/>
            <person name="Duke M.V."/>
            <person name="Ballard L."/>
            <person name="Kucuktas H."/>
            <person name="Kaltenboeck L."/>
            <person name="Liu H."/>
            <person name="Armbruster J."/>
            <person name="Xie Y."/>
            <person name="Kirby M.L."/>
            <person name="Tian Y."/>
            <person name="Flanagan M.E."/>
            <person name="Mu W."/>
            <person name="Waldbieser G.C."/>
        </authorList>
    </citation>
    <scope>NUCLEOTIDE SEQUENCE [LARGE SCALE GENOMIC DNA]</scope>
    <source>
        <strain evidence="3">SDA103</strain>
    </source>
</reference>
<dbReference type="PROSITE" id="PS00856">
    <property type="entry name" value="GUANYLATE_KINASE_1"/>
    <property type="match status" value="1"/>
</dbReference>
<dbReference type="SUPFAM" id="SSF50044">
    <property type="entry name" value="SH3-domain"/>
    <property type="match status" value="1"/>
</dbReference>
<dbReference type="FunFam" id="3.30.63.10:FF:000002">
    <property type="entry name" value="Guanylate kinase 1"/>
    <property type="match status" value="1"/>
</dbReference>
<evidence type="ECO:0000313" key="3">
    <source>
        <dbReference type="Proteomes" id="UP000221080"/>
    </source>
</evidence>
<dbReference type="OrthoDB" id="439127at2759"/>
<dbReference type="SMART" id="SM00228">
    <property type="entry name" value="PDZ"/>
    <property type="match status" value="1"/>
</dbReference>
<dbReference type="InterPro" id="IPR027417">
    <property type="entry name" value="P-loop_NTPase"/>
</dbReference>
<reference evidence="4" key="2">
    <citation type="submission" date="2025-08" db="UniProtKB">
        <authorList>
            <consortium name="RefSeq"/>
        </authorList>
    </citation>
    <scope>IDENTIFICATION</scope>
    <source>
        <tissue evidence="4">Blood</tissue>
    </source>
</reference>
<dbReference type="Gene3D" id="3.40.50.300">
    <property type="entry name" value="P-loop containing nucleotide triphosphate hydrolases"/>
    <property type="match status" value="1"/>
</dbReference>
<dbReference type="PANTHER" id="PTHR23122">
    <property type="entry name" value="MEMBRANE-ASSOCIATED GUANYLATE KINASE MAGUK"/>
    <property type="match status" value="1"/>
</dbReference>
<dbReference type="Pfam" id="PF00625">
    <property type="entry name" value="Guanylate_kin"/>
    <property type="match status" value="1"/>
</dbReference>
<dbReference type="SUPFAM" id="SSF52540">
    <property type="entry name" value="P-loop containing nucleoside triphosphate hydrolases"/>
    <property type="match status" value="1"/>
</dbReference>
<keyword evidence="3" id="KW-1185">Reference proteome</keyword>
<evidence type="ECO:0000313" key="4">
    <source>
        <dbReference type="RefSeq" id="XP_047015013.1"/>
    </source>
</evidence>
<comment type="similarity">
    <text evidence="1">Belongs to the MAGUK family.</text>
</comment>
<dbReference type="InterPro" id="IPR014775">
    <property type="entry name" value="L27_C"/>
</dbReference>
<dbReference type="InterPro" id="IPR036892">
    <property type="entry name" value="L27_dom_sf"/>
</dbReference>
<dbReference type="Pfam" id="PF02828">
    <property type="entry name" value="L27"/>
    <property type="match status" value="1"/>
</dbReference>
<dbReference type="InterPro" id="IPR001478">
    <property type="entry name" value="PDZ"/>
</dbReference>
<dbReference type="Proteomes" id="UP000221080">
    <property type="component" value="Chromosome 12"/>
</dbReference>
<dbReference type="KEGG" id="ipu:108272341"/>
<dbReference type="PROSITE" id="PS50052">
    <property type="entry name" value="GUANYLATE_KINASE_2"/>
    <property type="match status" value="1"/>
</dbReference>
<sequence>MKPAMENRAKVDLLNVKDEDLVQILSHVLKEVKDTTGRDINGTELLHSLLNTPWLQSLLKVYECLQQYLRTWATPYLSYASGLSLEILSDLRALPYPSYEARELYCLLMEPHMQALLSAHDVVGLKDYEPVLPPLPEDLVNNEEAMRIVCMVKNNQPLGATIRRDEMTGEIYVARVIHGGLADRSGLLHAGDRLVEVNGHPVFGLEPEQIIKILAHSHGTVMFKVVPITDRPVNNKTTLFVRAMVDYNPHQDPGIPCVDAGMAFRKGNLLEIVDQTDALWWQAKKLPCSLTCAGLVPSACMFKRKLKDFWWSQPHTCNKVLSTVDEEDDMMAIDVSILETDEEAFESEELKEDESEFSASVDGIYLAGFRRSLRVCRRHRVQGGGLGPNRSPCCSSSSSLVSPYEEVVRYQRHPEDRHRLIALLGPSGVGVNELRRKLIEINPRTFQGATPHTTRPRKWYEEPGREYHYITRDQFESMVYNNRFVEYGEFRGHLYGTSVDAIKDVLAAGKICTIDIDPYAIASVRTHELKAYIIYIKPPPLAQMKRTRLKAQVTNYCTSRPFRNEDFHEIEEAACRMEQHYGQFFDHVIVNDGLQAACVRLMTAVRRAQDEPQWVPASWIRPTEQI</sequence>
<dbReference type="InterPro" id="IPR004172">
    <property type="entry name" value="L27_dom"/>
</dbReference>
<dbReference type="SMART" id="SM00569">
    <property type="entry name" value="L27"/>
    <property type="match status" value="2"/>
</dbReference>
<dbReference type="AlphaFoldDB" id="A0A979F499"/>
<dbReference type="InterPro" id="IPR001452">
    <property type="entry name" value="SH3_domain"/>
</dbReference>
<dbReference type="InterPro" id="IPR008144">
    <property type="entry name" value="Guanylate_kin-like_dom"/>
</dbReference>
<accession>A0A979F499</accession>
<dbReference type="CDD" id="cd00071">
    <property type="entry name" value="GMPK"/>
    <property type="match status" value="1"/>
</dbReference>
<dbReference type="SUPFAM" id="SSF50156">
    <property type="entry name" value="PDZ domain-like"/>
    <property type="match status" value="1"/>
</dbReference>
<dbReference type="Pfam" id="PF00595">
    <property type="entry name" value="PDZ"/>
    <property type="match status" value="1"/>
</dbReference>
<dbReference type="Gene3D" id="2.30.42.10">
    <property type="match status" value="1"/>
</dbReference>
<dbReference type="PROSITE" id="PS50002">
    <property type="entry name" value="SH3"/>
    <property type="match status" value="1"/>
</dbReference>
<organism evidence="3 4">
    <name type="scientific">Ictalurus punctatus</name>
    <name type="common">Channel catfish</name>
    <name type="synonym">Silurus punctatus</name>
    <dbReference type="NCBI Taxonomy" id="7998"/>
    <lineage>
        <taxon>Eukaryota</taxon>
        <taxon>Metazoa</taxon>
        <taxon>Chordata</taxon>
        <taxon>Craniata</taxon>
        <taxon>Vertebrata</taxon>
        <taxon>Euteleostomi</taxon>
        <taxon>Actinopterygii</taxon>
        <taxon>Neopterygii</taxon>
        <taxon>Teleostei</taxon>
        <taxon>Ostariophysi</taxon>
        <taxon>Siluriformes</taxon>
        <taxon>Ictaluridae</taxon>
        <taxon>Ictalurus</taxon>
    </lineage>
</organism>
<dbReference type="GeneID" id="108272341"/>
<dbReference type="PROSITE" id="PS51022">
    <property type="entry name" value="L27"/>
    <property type="match status" value="2"/>
</dbReference>
<dbReference type="Gene3D" id="2.30.30.40">
    <property type="entry name" value="SH3 Domains"/>
    <property type="match status" value="1"/>
</dbReference>
<proteinExistence type="inferred from homology"/>
<dbReference type="PROSITE" id="PS50106">
    <property type="entry name" value="PDZ"/>
    <property type="match status" value="1"/>
</dbReference>
<dbReference type="InterPro" id="IPR050716">
    <property type="entry name" value="MAGUK"/>
</dbReference>
<dbReference type="SUPFAM" id="SSF101288">
    <property type="entry name" value="L27 domain"/>
    <property type="match status" value="1"/>
</dbReference>
<dbReference type="SMART" id="SM00072">
    <property type="entry name" value="GuKc"/>
    <property type="match status" value="1"/>
</dbReference>
<evidence type="ECO:0000256" key="2">
    <source>
        <dbReference type="ARBA" id="ARBA00022443"/>
    </source>
</evidence>
<dbReference type="CDD" id="cd06799">
    <property type="entry name" value="PDZ_MPP3-MPP4-MPP7-like"/>
    <property type="match status" value="1"/>
</dbReference>
<dbReference type="InterPro" id="IPR036028">
    <property type="entry name" value="SH3-like_dom_sf"/>
</dbReference>